<dbReference type="Proteomes" id="UP000215126">
    <property type="component" value="Chromosome 1"/>
</dbReference>
<dbReference type="InterPro" id="IPR029033">
    <property type="entry name" value="His_PPase_superfam"/>
</dbReference>
<dbReference type="KEGG" id="pspu:NA29_21805"/>
<dbReference type="InterPro" id="IPR013078">
    <property type="entry name" value="His_Pase_superF_clade-1"/>
</dbReference>
<evidence type="ECO:0000313" key="2">
    <source>
        <dbReference type="Proteomes" id="UP000215126"/>
    </source>
</evidence>
<protein>
    <submittedName>
        <fullName evidence="1">Alpha-ribazole phosphatase</fullName>
        <ecNumber evidence="1">3.1.3.73</ecNumber>
    </submittedName>
</protein>
<dbReference type="GO" id="GO:0043755">
    <property type="term" value="F:alpha-ribazole phosphatase activity"/>
    <property type="evidence" value="ECO:0007669"/>
    <property type="project" value="UniProtKB-EC"/>
</dbReference>
<dbReference type="EMBL" id="LT906435">
    <property type="protein sequence ID" value="SNU86866.1"/>
    <property type="molecule type" value="Genomic_DNA"/>
</dbReference>
<keyword evidence="2" id="KW-1185">Reference proteome</keyword>
<reference evidence="1 2" key="1">
    <citation type="submission" date="2017-06" db="EMBL/GenBank/DDBJ databases">
        <authorList>
            <consortium name="Pathogen Informatics"/>
        </authorList>
    </citation>
    <scope>NUCLEOTIDE SEQUENCE [LARGE SCALE GENOMIC DNA]</scope>
    <source>
        <strain evidence="1 2">NCTC13161</strain>
    </source>
</reference>
<dbReference type="GeneID" id="88096150"/>
<sequence>MDLILVRHPQPDVASGVCYGQTDVPLIEPIQHGTLVARIRSAIGDRPLSAVHSSHLARARIPARWLSSMFHAPHYVDTRLAEMHFGEWEMRAWDEIDRSVLDAWAQNVGGFAPPGGESARDVVLRVDAWARELRSQASDKDEVHVVIGHAGPIRLHIATALRLPTATCLSWALDFGGICHLHIADDGNARLIHWNVQTNV</sequence>
<dbReference type="Gene3D" id="3.40.50.1240">
    <property type="entry name" value="Phosphoglycerate mutase-like"/>
    <property type="match status" value="1"/>
</dbReference>
<gene>
    <name evidence="1" type="primary">cobC</name>
    <name evidence="1" type="ORF">SAMEA4530655_03543</name>
</gene>
<dbReference type="RefSeq" id="WP_039400027.1">
    <property type="nucleotide sequence ID" value="NZ_CABPRX010000008.1"/>
</dbReference>
<proteinExistence type="predicted"/>
<evidence type="ECO:0000313" key="1">
    <source>
        <dbReference type="EMBL" id="SNU86866.1"/>
    </source>
</evidence>
<dbReference type="Pfam" id="PF00300">
    <property type="entry name" value="His_Phos_1"/>
    <property type="match status" value="1"/>
</dbReference>
<organism evidence="1 2">
    <name type="scientific">Pandoraea sputorum</name>
    <dbReference type="NCBI Taxonomy" id="93222"/>
    <lineage>
        <taxon>Bacteria</taxon>
        <taxon>Pseudomonadati</taxon>
        <taxon>Pseudomonadota</taxon>
        <taxon>Betaproteobacteria</taxon>
        <taxon>Burkholderiales</taxon>
        <taxon>Burkholderiaceae</taxon>
        <taxon>Pandoraea</taxon>
    </lineage>
</organism>
<dbReference type="AlphaFoldDB" id="A0A239SN92"/>
<name>A0A239SN92_9BURK</name>
<dbReference type="STRING" id="93222.NA29_21805"/>
<dbReference type="OrthoDB" id="5296884at2"/>
<dbReference type="SUPFAM" id="SSF53254">
    <property type="entry name" value="Phosphoglycerate mutase-like"/>
    <property type="match status" value="1"/>
</dbReference>
<keyword evidence="1" id="KW-0378">Hydrolase</keyword>
<accession>A0A239SN92</accession>
<dbReference type="EC" id="3.1.3.73" evidence="1"/>